<reference evidence="4" key="1">
    <citation type="submission" date="2015-02" db="EMBL/GenBank/DDBJ databases">
        <title>Genome sequencing for Strongylocentrotus purpuratus.</title>
        <authorList>
            <person name="Murali S."/>
            <person name="Liu Y."/>
            <person name="Vee V."/>
            <person name="English A."/>
            <person name="Wang M."/>
            <person name="Skinner E."/>
            <person name="Han Y."/>
            <person name="Muzny D.M."/>
            <person name="Worley K.C."/>
            <person name="Gibbs R.A."/>
        </authorList>
    </citation>
    <scope>NUCLEOTIDE SEQUENCE</scope>
</reference>
<feature type="region of interest" description="Disordered" evidence="1">
    <location>
        <begin position="185"/>
        <end position="209"/>
    </location>
</feature>
<dbReference type="Proteomes" id="UP000007110">
    <property type="component" value="Unassembled WGS sequence"/>
</dbReference>
<feature type="region of interest" description="Disordered" evidence="1">
    <location>
        <begin position="76"/>
        <end position="167"/>
    </location>
</feature>
<accession>A0A7M7NTE6</accession>
<reference evidence="3" key="2">
    <citation type="submission" date="2021-01" db="UniProtKB">
        <authorList>
            <consortium name="EnsemblMetazoa"/>
        </authorList>
    </citation>
    <scope>IDENTIFICATION</scope>
</reference>
<feature type="domain" description="SAM" evidence="2">
    <location>
        <begin position="9"/>
        <end position="57"/>
    </location>
</feature>
<dbReference type="PROSITE" id="PS50105">
    <property type="entry name" value="SAM_DOMAIN"/>
    <property type="match status" value="1"/>
</dbReference>
<dbReference type="InterPro" id="IPR001660">
    <property type="entry name" value="SAM"/>
</dbReference>
<dbReference type="InterPro" id="IPR003118">
    <property type="entry name" value="Pointed_dom"/>
</dbReference>
<dbReference type="Gene3D" id="1.10.150.50">
    <property type="entry name" value="Transcription Factor, Ets-1"/>
    <property type="match status" value="1"/>
</dbReference>
<dbReference type="AlphaFoldDB" id="A0A7M7NTE6"/>
<feature type="compositionally biased region" description="Pro residues" evidence="1">
    <location>
        <begin position="90"/>
        <end position="101"/>
    </location>
</feature>
<proteinExistence type="predicted"/>
<dbReference type="FunFam" id="1.10.150.50:FF:000147">
    <property type="entry name" value="phosphatidylcholine:ceramide cholinephosphotransferase 2 isoform X1"/>
    <property type="match status" value="1"/>
</dbReference>
<dbReference type="EnsemblMetazoa" id="XM_030985505">
    <property type="protein sequence ID" value="XP_030841365"/>
    <property type="gene ID" value="LOC575645"/>
</dbReference>
<dbReference type="SUPFAM" id="SSF47769">
    <property type="entry name" value="SAM/Pointed domain"/>
    <property type="match status" value="1"/>
</dbReference>
<dbReference type="RefSeq" id="XP_030841365.1">
    <property type="nucleotide sequence ID" value="XM_030985505.1"/>
</dbReference>
<keyword evidence="4" id="KW-1185">Reference proteome</keyword>
<dbReference type="InterPro" id="IPR013761">
    <property type="entry name" value="SAM/pointed_sf"/>
</dbReference>
<dbReference type="GeneID" id="575645"/>
<evidence type="ECO:0000256" key="1">
    <source>
        <dbReference type="SAM" id="MobiDB-lite"/>
    </source>
</evidence>
<sequence length="234" mass="26948">MDTGNVREWSVDDVANWLRQEKFASYAANFLRYRIDGIALCDLQKDRFDTLTRSSMGRDDRASMLWKNINIIKRAKSRNANSNVNKNNRKPPPQNLGPPEPPQRDYRTDDYPQEQDTEDDNIDCFTDDEEEVESDNGEYLDPTEDIPRGPPQVPSRPTDLNASWGQPARANPLTELQKGLMRRMSERAVSKIPRTPVSQDQKRNTMPAYDTEHDSDLYLAPAGSFISYLFNCWN</sequence>
<evidence type="ECO:0000313" key="3">
    <source>
        <dbReference type="EnsemblMetazoa" id="XP_030841365"/>
    </source>
</evidence>
<feature type="compositionally biased region" description="Acidic residues" evidence="1">
    <location>
        <begin position="111"/>
        <end position="144"/>
    </location>
</feature>
<dbReference type="Pfam" id="PF02198">
    <property type="entry name" value="SAM_PNT"/>
    <property type="match status" value="1"/>
</dbReference>
<evidence type="ECO:0000259" key="2">
    <source>
        <dbReference type="PROSITE" id="PS50105"/>
    </source>
</evidence>
<dbReference type="GO" id="GO:0043565">
    <property type="term" value="F:sequence-specific DNA binding"/>
    <property type="evidence" value="ECO:0007669"/>
    <property type="project" value="InterPro"/>
</dbReference>
<name>A0A7M7NTE6_STRPU</name>
<organism evidence="3 4">
    <name type="scientific">Strongylocentrotus purpuratus</name>
    <name type="common">Purple sea urchin</name>
    <dbReference type="NCBI Taxonomy" id="7668"/>
    <lineage>
        <taxon>Eukaryota</taxon>
        <taxon>Metazoa</taxon>
        <taxon>Echinodermata</taxon>
        <taxon>Eleutherozoa</taxon>
        <taxon>Echinozoa</taxon>
        <taxon>Echinoidea</taxon>
        <taxon>Euechinoidea</taxon>
        <taxon>Echinacea</taxon>
        <taxon>Camarodonta</taxon>
        <taxon>Echinidea</taxon>
        <taxon>Strongylocentrotidae</taxon>
        <taxon>Strongylocentrotus</taxon>
    </lineage>
</organism>
<evidence type="ECO:0000313" key="4">
    <source>
        <dbReference type="Proteomes" id="UP000007110"/>
    </source>
</evidence>
<protein>
    <recommendedName>
        <fullName evidence="2">SAM domain-containing protein</fullName>
    </recommendedName>
</protein>